<dbReference type="RefSeq" id="WP_183184133.1">
    <property type="nucleotide sequence ID" value="NZ_BMNP01000006.1"/>
</dbReference>
<dbReference type="Pfam" id="PF17836">
    <property type="entry name" value="PglD_N"/>
    <property type="match status" value="1"/>
</dbReference>
<dbReference type="InterPro" id="IPR050179">
    <property type="entry name" value="Trans_hexapeptide_repeat"/>
</dbReference>
<feature type="domain" description="PglD N-terminal" evidence="3">
    <location>
        <begin position="3"/>
        <end position="85"/>
    </location>
</feature>
<gene>
    <name evidence="4" type="ORF">GGR02_001571</name>
</gene>
<protein>
    <submittedName>
        <fullName evidence="4">Sugar O-acyltransferase (Sialic acid O-acetyltransferase NeuD family)</fullName>
    </submittedName>
</protein>
<dbReference type="SUPFAM" id="SSF51161">
    <property type="entry name" value="Trimeric LpxA-like enzymes"/>
    <property type="match status" value="1"/>
</dbReference>
<keyword evidence="4" id="KW-0012">Acyltransferase</keyword>
<dbReference type="InterPro" id="IPR011004">
    <property type="entry name" value="Trimer_LpxA-like_sf"/>
</dbReference>
<name>A0A840DWB7_9BACL</name>
<evidence type="ECO:0000256" key="1">
    <source>
        <dbReference type="PIRSR" id="PIRSR620019-1"/>
    </source>
</evidence>
<dbReference type="NCBIfam" id="TIGR03570">
    <property type="entry name" value="NeuD_NnaD"/>
    <property type="match status" value="1"/>
</dbReference>
<evidence type="ECO:0000259" key="3">
    <source>
        <dbReference type="Pfam" id="PF17836"/>
    </source>
</evidence>
<dbReference type="InterPro" id="IPR041561">
    <property type="entry name" value="PglD_N"/>
</dbReference>
<sequence>MKEIVIYGAGGFAREIAFFIEQINEKQPTWYIKGFVDDNSDNVGTYINGYPVIGTGQWLASLDEEISVVIGIGSSRVREAVVQRLARCLHIQYPNIIHPSVILSNTTKMGVGNVIGAGSVLTCNIKIGSFVTIHSHCTIGHDATIDDFATILPRAAIAGNVHLGRCVDFGTNATIIQGLSVGEYSVIGAGAVVVRNIPAYCTAVGVPAKPIKFQT</sequence>
<dbReference type="PANTHER" id="PTHR43300">
    <property type="entry name" value="ACETYLTRANSFERASE"/>
    <property type="match status" value="1"/>
</dbReference>
<dbReference type="EMBL" id="JACIDE010000008">
    <property type="protein sequence ID" value="MBB4073809.1"/>
    <property type="molecule type" value="Genomic_DNA"/>
</dbReference>
<evidence type="ECO:0000313" key="4">
    <source>
        <dbReference type="EMBL" id="MBB4073809.1"/>
    </source>
</evidence>
<reference evidence="4 5" key="1">
    <citation type="submission" date="2020-08" db="EMBL/GenBank/DDBJ databases">
        <title>Genomic Encyclopedia of Type Strains, Phase IV (KMG-IV): sequencing the most valuable type-strain genomes for metagenomic binning, comparative biology and taxonomic classification.</title>
        <authorList>
            <person name="Goeker M."/>
        </authorList>
    </citation>
    <scope>NUCLEOTIDE SEQUENCE [LARGE SCALE GENOMIC DNA]</scope>
    <source>
        <strain evidence="4 5">DSM 17075</strain>
    </source>
</reference>
<dbReference type="Gene3D" id="2.160.10.10">
    <property type="entry name" value="Hexapeptide repeat proteins"/>
    <property type="match status" value="1"/>
</dbReference>
<dbReference type="AlphaFoldDB" id="A0A840DWB7"/>
<keyword evidence="4" id="KW-0808">Transferase</keyword>
<accession>A0A840DWB7</accession>
<comment type="caution">
    <text evidence="4">The sequence shown here is derived from an EMBL/GenBank/DDBJ whole genome shotgun (WGS) entry which is preliminary data.</text>
</comment>
<dbReference type="Gene3D" id="3.40.50.20">
    <property type="match status" value="1"/>
</dbReference>
<organism evidence="4 5">
    <name type="scientific">Anoxybacteroides voinovskiense</name>
    <dbReference type="NCBI Taxonomy" id="230470"/>
    <lineage>
        <taxon>Bacteria</taxon>
        <taxon>Bacillati</taxon>
        <taxon>Bacillota</taxon>
        <taxon>Bacilli</taxon>
        <taxon>Bacillales</taxon>
        <taxon>Anoxybacillaceae</taxon>
        <taxon>Anoxybacteroides</taxon>
    </lineage>
</organism>
<evidence type="ECO:0000313" key="5">
    <source>
        <dbReference type="Proteomes" id="UP000559598"/>
    </source>
</evidence>
<keyword evidence="5" id="KW-1185">Reference proteome</keyword>
<feature type="binding site" evidence="2">
    <location>
        <position position="73"/>
    </location>
    <ligand>
        <name>substrate</name>
    </ligand>
</feature>
<dbReference type="InterPro" id="IPR020019">
    <property type="entry name" value="AcTrfase_PglD-like"/>
</dbReference>
<evidence type="ECO:0000256" key="2">
    <source>
        <dbReference type="PIRSR" id="PIRSR620019-2"/>
    </source>
</evidence>
<dbReference type="Proteomes" id="UP000559598">
    <property type="component" value="Unassembled WGS sequence"/>
</dbReference>
<dbReference type="CDD" id="cd03360">
    <property type="entry name" value="LbH_AT_putative"/>
    <property type="match status" value="1"/>
</dbReference>
<feature type="site" description="Increases basicity of active site His" evidence="1">
    <location>
        <position position="142"/>
    </location>
</feature>
<feature type="active site" description="Proton acceptor" evidence="1">
    <location>
        <position position="141"/>
    </location>
</feature>
<dbReference type="GO" id="GO:0016746">
    <property type="term" value="F:acyltransferase activity"/>
    <property type="evidence" value="ECO:0007669"/>
    <property type="project" value="UniProtKB-KW"/>
</dbReference>
<proteinExistence type="predicted"/>
<dbReference type="PANTHER" id="PTHR43300:SF7">
    <property type="entry name" value="UDP-N-ACETYLBACILLOSAMINE N-ACETYLTRANSFERASE"/>
    <property type="match status" value="1"/>
</dbReference>